<name>A0AAE4BT19_9BACT</name>
<evidence type="ECO:0000313" key="3">
    <source>
        <dbReference type="Proteomes" id="UP001185092"/>
    </source>
</evidence>
<dbReference type="Proteomes" id="UP001185092">
    <property type="component" value="Unassembled WGS sequence"/>
</dbReference>
<evidence type="ECO:0000259" key="1">
    <source>
        <dbReference type="Pfam" id="PF14028"/>
    </source>
</evidence>
<dbReference type="AlphaFoldDB" id="A0AAE4BT19"/>
<accession>A0AAE4BT19</accession>
<dbReference type="InterPro" id="IPR023809">
    <property type="entry name" value="Thiopep_bacteriocin_synth_dom"/>
</dbReference>
<gene>
    <name evidence="2" type="ORF">HNQ88_002537</name>
</gene>
<dbReference type="RefSeq" id="WP_309939167.1">
    <property type="nucleotide sequence ID" value="NZ_AP025305.1"/>
</dbReference>
<protein>
    <submittedName>
        <fullName evidence="2">Thiopeptide-type bacteriocin biosynthesis protein</fullName>
    </submittedName>
</protein>
<feature type="domain" description="Thiopeptide-type bacteriocin biosynthesis" evidence="1">
    <location>
        <begin position="13"/>
        <end position="275"/>
    </location>
</feature>
<sequence>MNLKRNFIPGDEWLYFKIYSGVKTLEKILINEIYPLSNFLLENGIIDKFFFIRYFDSDNHIRLRFHIANDNEESIAVLIKKLNACILPYIENRLVWDLSVNTYKRELERYGIGTMEDIETLFYVNSLDILSYINYEYEAEVGEDSRLLWCIKYIDLLLSKFSYSLNQKGDIISYLSKGYEVEFDMNKDMKIILDKKYREKKMKIEDYLLLDDNKNHNVKNSLEEVTISKIIVKTSGEGEINNLLSSIIHMHVNRLFRSKQRVYEFLILYMMKKLYSSMKIRVDHDNKWRDYFELECLETR</sequence>
<dbReference type="NCBIfam" id="TIGR03891">
    <property type="entry name" value="thiopep_ocin"/>
    <property type="match status" value="1"/>
</dbReference>
<comment type="caution">
    <text evidence="2">The sequence shown here is derived from an EMBL/GenBank/DDBJ whole genome shotgun (WGS) entry which is preliminary data.</text>
</comment>
<keyword evidence="3" id="KW-1185">Reference proteome</keyword>
<reference evidence="2" key="1">
    <citation type="submission" date="2023-07" db="EMBL/GenBank/DDBJ databases">
        <title>Genomic Encyclopedia of Type Strains, Phase IV (KMG-IV): sequencing the most valuable type-strain genomes for metagenomic binning, comparative biology and taxonomic classification.</title>
        <authorList>
            <person name="Goeker M."/>
        </authorList>
    </citation>
    <scope>NUCLEOTIDE SEQUENCE</scope>
    <source>
        <strain evidence="2">DSM 26174</strain>
    </source>
</reference>
<dbReference type="Pfam" id="PF14028">
    <property type="entry name" value="Lant_dehydr_C"/>
    <property type="match status" value="1"/>
</dbReference>
<evidence type="ECO:0000313" key="2">
    <source>
        <dbReference type="EMBL" id="MDR6239500.1"/>
    </source>
</evidence>
<proteinExistence type="predicted"/>
<organism evidence="2 3">
    <name type="scientific">Aureibacter tunicatorum</name>
    <dbReference type="NCBI Taxonomy" id="866807"/>
    <lineage>
        <taxon>Bacteria</taxon>
        <taxon>Pseudomonadati</taxon>
        <taxon>Bacteroidota</taxon>
        <taxon>Cytophagia</taxon>
        <taxon>Cytophagales</taxon>
        <taxon>Persicobacteraceae</taxon>
        <taxon>Aureibacter</taxon>
    </lineage>
</organism>
<dbReference type="EMBL" id="JAVDQD010000002">
    <property type="protein sequence ID" value="MDR6239500.1"/>
    <property type="molecule type" value="Genomic_DNA"/>
</dbReference>